<reference evidence="3 4" key="1">
    <citation type="journal article" date="2020" name="Nat. Food">
        <title>A phased Vanilla planifolia genome enables genetic improvement of flavour and production.</title>
        <authorList>
            <person name="Hasing T."/>
            <person name="Tang H."/>
            <person name="Brym M."/>
            <person name="Khazi F."/>
            <person name="Huang T."/>
            <person name="Chambers A.H."/>
        </authorList>
    </citation>
    <scope>NUCLEOTIDE SEQUENCE [LARGE SCALE GENOMIC DNA]</scope>
    <source>
        <tissue evidence="2">Leaf</tissue>
    </source>
</reference>
<organism evidence="2 4">
    <name type="scientific">Vanilla planifolia</name>
    <name type="common">Vanilla</name>
    <dbReference type="NCBI Taxonomy" id="51239"/>
    <lineage>
        <taxon>Eukaryota</taxon>
        <taxon>Viridiplantae</taxon>
        <taxon>Streptophyta</taxon>
        <taxon>Embryophyta</taxon>
        <taxon>Tracheophyta</taxon>
        <taxon>Spermatophyta</taxon>
        <taxon>Magnoliopsida</taxon>
        <taxon>Liliopsida</taxon>
        <taxon>Asparagales</taxon>
        <taxon>Orchidaceae</taxon>
        <taxon>Vanilloideae</taxon>
        <taxon>Vanilleae</taxon>
        <taxon>Vanilla</taxon>
    </lineage>
</organism>
<keyword evidence="3" id="KW-1185">Reference proteome</keyword>
<evidence type="ECO:0000313" key="1">
    <source>
        <dbReference type="EMBL" id="KAG0460860.1"/>
    </source>
</evidence>
<protein>
    <submittedName>
        <fullName evidence="2">Uncharacterized protein</fullName>
    </submittedName>
</protein>
<proteinExistence type="predicted"/>
<evidence type="ECO:0000313" key="3">
    <source>
        <dbReference type="Proteomes" id="UP000636800"/>
    </source>
</evidence>
<dbReference type="AlphaFoldDB" id="A0A835UK61"/>
<comment type="caution">
    <text evidence="2">The sequence shown here is derived from an EMBL/GenBank/DDBJ whole genome shotgun (WGS) entry which is preliminary data.</text>
</comment>
<gene>
    <name evidence="2" type="ORF">HPP92_020862</name>
    <name evidence="1" type="ORF">HPP92_021157</name>
</gene>
<dbReference type="EMBL" id="JADCNM010000011">
    <property type="protein sequence ID" value="KAG0462386.1"/>
    <property type="molecule type" value="Genomic_DNA"/>
</dbReference>
<evidence type="ECO:0000313" key="2">
    <source>
        <dbReference type="EMBL" id="KAG0462386.1"/>
    </source>
</evidence>
<sequence length="95" mass="10654">MEDAIRQAERVSGRLLSKATVNRDTGRLGVERSDGDHLRSLAGKWRMNHTFFIGERRNPPLQGKAEKGVAVEAPTDPCWKRTWRAGRMATKGVLP</sequence>
<dbReference type="Proteomes" id="UP000639772">
    <property type="component" value="Chromosome 11"/>
</dbReference>
<dbReference type="Proteomes" id="UP000636800">
    <property type="component" value="Chromosome 11"/>
</dbReference>
<name>A0A835UK61_VANPL</name>
<dbReference type="EMBL" id="JADCNL010000011">
    <property type="protein sequence ID" value="KAG0460860.1"/>
    <property type="molecule type" value="Genomic_DNA"/>
</dbReference>
<accession>A0A835UK61</accession>
<evidence type="ECO:0000313" key="4">
    <source>
        <dbReference type="Proteomes" id="UP000639772"/>
    </source>
</evidence>